<evidence type="ECO:0000313" key="2">
    <source>
        <dbReference type="EMBL" id="KAK9867427.1"/>
    </source>
</evidence>
<feature type="compositionally biased region" description="Gly residues" evidence="1">
    <location>
        <begin position="1"/>
        <end position="58"/>
    </location>
</feature>
<protein>
    <submittedName>
        <fullName evidence="2">Uncharacterized protein</fullName>
    </submittedName>
</protein>
<sequence>MARGSGGSGSRSGSGGVRSGGGGLSKSGGGSKSGGTSKSGGGAKIGGGKVSKPGGGGASRSTKAHNYAHSTERSHKMDWGTYNTIVASMPGPSPLGKRDTDFRRAMNQPANTPRTGTYHNHFVAAPREREIQRHIKSGYKSPLSPGAVYHNKVQERAWDTLIVPKLDARLEAAYVAKVDAHFDKMHK</sequence>
<keyword evidence="3" id="KW-1185">Reference proteome</keyword>
<dbReference type="EMBL" id="JALJOV010000088">
    <property type="protein sequence ID" value="KAK9867427.1"/>
    <property type="molecule type" value="Genomic_DNA"/>
</dbReference>
<reference evidence="2 3" key="1">
    <citation type="journal article" date="2024" name="Nat. Commun.">
        <title>Phylogenomics reveals the evolutionary origins of lichenization in chlorophyte algae.</title>
        <authorList>
            <person name="Puginier C."/>
            <person name="Libourel C."/>
            <person name="Otte J."/>
            <person name="Skaloud P."/>
            <person name="Haon M."/>
            <person name="Grisel S."/>
            <person name="Petersen M."/>
            <person name="Berrin J.G."/>
            <person name="Delaux P.M."/>
            <person name="Dal Grande F."/>
            <person name="Keller J."/>
        </authorList>
    </citation>
    <scope>NUCLEOTIDE SEQUENCE [LARGE SCALE GENOMIC DNA]</scope>
    <source>
        <strain evidence="2 3">SAG 2523</strain>
    </source>
</reference>
<dbReference type="AlphaFoldDB" id="A0AAW1TEP8"/>
<comment type="caution">
    <text evidence="2">The sequence shown here is derived from an EMBL/GenBank/DDBJ whole genome shotgun (WGS) entry which is preliminary data.</text>
</comment>
<accession>A0AAW1TEP8</accession>
<dbReference type="Proteomes" id="UP001485043">
    <property type="component" value="Unassembled WGS sequence"/>
</dbReference>
<name>A0AAW1TEP8_9CHLO</name>
<gene>
    <name evidence="2" type="ORF">WJX84_010547</name>
</gene>
<evidence type="ECO:0000256" key="1">
    <source>
        <dbReference type="SAM" id="MobiDB-lite"/>
    </source>
</evidence>
<feature type="region of interest" description="Disordered" evidence="1">
    <location>
        <begin position="1"/>
        <end position="73"/>
    </location>
</feature>
<organism evidence="2 3">
    <name type="scientific">Apatococcus fuscideae</name>
    <dbReference type="NCBI Taxonomy" id="2026836"/>
    <lineage>
        <taxon>Eukaryota</taxon>
        <taxon>Viridiplantae</taxon>
        <taxon>Chlorophyta</taxon>
        <taxon>core chlorophytes</taxon>
        <taxon>Trebouxiophyceae</taxon>
        <taxon>Chlorellales</taxon>
        <taxon>Chlorellaceae</taxon>
        <taxon>Apatococcus</taxon>
    </lineage>
</organism>
<proteinExistence type="predicted"/>
<evidence type="ECO:0000313" key="3">
    <source>
        <dbReference type="Proteomes" id="UP001485043"/>
    </source>
</evidence>